<gene>
    <name evidence="1" type="ORF">ACFO3O_19925</name>
</gene>
<protein>
    <submittedName>
        <fullName evidence="1">Uncharacterized protein</fullName>
    </submittedName>
</protein>
<name>A0ABV9I382_9FLAO</name>
<organism evidence="1 2">
    <name type="scientific">Dokdonia ponticola</name>
    <dbReference type="NCBI Taxonomy" id="2041041"/>
    <lineage>
        <taxon>Bacteria</taxon>
        <taxon>Pseudomonadati</taxon>
        <taxon>Bacteroidota</taxon>
        <taxon>Flavobacteriia</taxon>
        <taxon>Flavobacteriales</taxon>
        <taxon>Flavobacteriaceae</taxon>
        <taxon>Dokdonia</taxon>
    </lineage>
</organism>
<reference evidence="2" key="1">
    <citation type="journal article" date="2019" name="Int. J. Syst. Evol. Microbiol.">
        <title>The Global Catalogue of Microorganisms (GCM) 10K type strain sequencing project: providing services to taxonomists for standard genome sequencing and annotation.</title>
        <authorList>
            <consortium name="The Broad Institute Genomics Platform"/>
            <consortium name="The Broad Institute Genome Sequencing Center for Infectious Disease"/>
            <person name="Wu L."/>
            <person name="Ma J."/>
        </authorList>
    </citation>
    <scope>NUCLEOTIDE SEQUENCE [LARGE SCALE GENOMIC DNA]</scope>
    <source>
        <strain evidence="2">YJ-61-S</strain>
    </source>
</reference>
<dbReference type="Proteomes" id="UP001596043">
    <property type="component" value="Unassembled WGS sequence"/>
</dbReference>
<comment type="caution">
    <text evidence="1">The sequence shown here is derived from an EMBL/GenBank/DDBJ whole genome shotgun (WGS) entry which is preliminary data.</text>
</comment>
<evidence type="ECO:0000313" key="1">
    <source>
        <dbReference type="EMBL" id="MFC4636186.1"/>
    </source>
</evidence>
<proteinExistence type="predicted"/>
<evidence type="ECO:0000313" key="2">
    <source>
        <dbReference type="Proteomes" id="UP001596043"/>
    </source>
</evidence>
<dbReference type="EMBL" id="JBHSFV010000016">
    <property type="protein sequence ID" value="MFC4636186.1"/>
    <property type="molecule type" value="Genomic_DNA"/>
</dbReference>
<dbReference type="RefSeq" id="WP_379982138.1">
    <property type="nucleotide sequence ID" value="NZ_JBHSFV010000016.1"/>
</dbReference>
<sequence length="647" mass="71402">MKQTRSTLKTYFERGDKPTEGEFADLIDSMLLDGDLAARASAEFLYADLTTLIANNALVVGQKYTISDYQTRYYIEGTNTTNINREAASQGVVSGFAFFDPPLDEVSNGTPIEVVSLPADYTGAIQVGDTATVTSFFSGFYMKFTNGLHTVDGATFKYSIKRFDTIDEDAVIIDGNSKVMMKPNGVINTEVHNGTPYMQMTAEENKAVPFEKIVLTAISGNSFAKEAESATYPGEILEYDFNDTEIKNEDEVVIGQRKGLIKRRISADRRIDVNKDWRVQRYRRYKLSDSDWINYILQNTVDSTLYNVGSNHAFTLSNVNINEDHRYILPAVENKDFYQDFTTTGTVPNVFLDGISNGSSIVYGQRMETAADDVYKIAVNAVLTDNGKDLLIFPLDAQGEPKDTVTLFKVNTLENTVFRNNNGQYIEDQKITVNITDGISQSSFMAGGAVFSSSPYAENGLIRITAIDNVIELGNKGRISDLIILGTCILTNSGNLNFVTMGGMAANATPFGVTYADVSFDSGCQVRNTMIGGKRVDKLVFNNVYTNKCLFGYSRGQYLKISDSIMFLTAFKHAGDFFTNNLSIDTSDQNIQKGLFGFLYEGMPNLSGKYIFNSAEGDLVYRQANVTDLGDGGVARSLGIELLTRAK</sequence>
<accession>A0ABV9I382</accession>
<keyword evidence="2" id="KW-1185">Reference proteome</keyword>